<keyword evidence="5" id="KW-0175">Coiled coil</keyword>
<gene>
    <name evidence="7" type="ORF">EQG66_04790</name>
</gene>
<dbReference type="GO" id="GO:0009288">
    <property type="term" value="C:bacterial-type flagellum"/>
    <property type="evidence" value="ECO:0007669"/>
    <property type="project" value="UniProtKB-SubCell"/>
</dbReference>
<dbReference type="Gene3D" id="1.20.1330.10">
    <property type="entry name" value="f41 fragment of flagellin, N-terminal domain"/>
    <property type="match status" value="1"/>
</dbReference>
<dbReference type="Pfam" id="PF00669">
    <property type="entry name" value="Flagellin_N"/>
    <property type="match status" value="1"/>
</dbReference>
<evidence type="ECO:0000256" key="3">
    <source>
        <dbReference type="ARBA" id="ARBA00005709"/>
    </source>
</evidence>
<comment type="similarity">
    <text evidence="3">Belongs to the bacterial flagellin family.</text>
</comment>
<feature type="coiled-coil region" evidence="5">
    <location>
        <begin position="66"/>
        <end position="93"/>
    </location>
</feature>
<accession>A0A4Q1KJQ5</accession>
<protein>
    <submittedName>
        <fullName evidence="7">Flagellin</fullName>
    </submittedName>
</protein>
<evidence type="ECO:0000256" key="5">
    <source>
        <dbReference type="SAM" id="Coils"/>
    </source>
</evidence>
<dbReference type="PANTHER" id="PTHR42792:SF1">
    <property type="entry name" value="FLAGELLAR HOOK-ASSOCIATED PROTEIN 3"/>
    <property type="match status" value="1"/>
</dbReference>
<comment type="subcellular location">
    <subcellularLocation>
        <location evidence="1">Bacterial flagellum</location>
    </subcellularLocation>
    <subcellularLocation>
        <location evidence="2">Secreted</location>
    </subcellularLocation>
</comment>
<keyword evidence="8" id="KW-1185">Reference proteome</keyword>
<comment type="caution">
    <text evidence="7">The sequence shown here is derived from an EMBL/GenBank/DDBJ whole genome shotgun (WGS) entry which is preliminary data.</text>
</comment>
<evidence type="ECO:0000256" key="4">
    <source>
        <dbReference type="ARBA" id="ARBA00023143"/>
    </source>
</evidence>
<dbReference type="SUPFAM" id="SSF64518">
    <property type="entry name" value="Phase 1 flagellin"/>
    <property type="match status" value="1"/>
</dbReference>
<dbReference type="AlphaFoldDB" id="A0A4Q1KJQ5"/>
<dbReference type="Proteomes" id="UP000290958">
    <property type="component" value="Unassembled WGS sequence"/>
</dbReference>
<dbReference type="OrthoDB" id="7389561at2"/>
<keyword evidence="7" id="KW-0966">Cell projection</keyword>
<organism evidence="7 8">
    <name type="scientific">Sphingobium fluviale</name>
    <dbReference type="NCBI Taxonomy" id="2506423"/>
    <lineage>
        <taxon>Bacteria</taxon>
        <taxon>Pseudomonadati</taxon>
        <taxon>Pseudomonadota</taxon>
        <taxon>Alphaproteobacteria</taxon>
        <taxon>Sphingomonadales</taxon>
        <taxon>Sphingomonadaceae</taxon>
        <taxon>Sphingobium</taxon>
    </lineage>
</organism>
<dbReference type="GO" id="GO:0005198">
    <property type="term" value="F:structural molecule activity"/>
    <property type="evidence" value="ECO:0007669"/>
    <property type="project" value="InterPro"/>
</dbReference>
<evidence type="ECO:0000313" key="7">
    <source>
        <dbReference type="EMBL" id="RXR29862.1"/>
    </source>
</evidence>
<dbReference type="EMBL" id="SBKP01000003">
    <property type="protein sequence ID" value="RXR29862.1"/>
    <property type="molecule type" value="Genomic_DNA"/>
</dbReference>
<dbReference type="PANTHER" id="PTHR42792">
    <property type="entry name" value="FLAGELLIN"/>
    <property type="match status" value="1"/>
</dbReference>
<dbReference type="RefSeq" id="WP_129403399.1">
    <property type="nucleotide sequence ID" value="NZ_SBKP01000003.1"/>
</dbReference>
<dbReference type="GO" id="GO:0005576">
    <property type="term" value="C:extracellular region"/>
    <property type="evidence" value="ECO:0007669"/>
    <property type="project" value="UniProtKB-SubCell"/>
</dbReference>
<feature type="domain" description="Flagellin N-terminal" evidence="6">
    <location>
        <begin position="19"/>
        <end position="138"/>
    </location>
</feature>
<dbReference type="InterPro" id="IPR001492">
    <property type="entry name" value="Flagellin"/>
</dbReference>
<keyword evidence="4" id="KW-0975">Bacterial flagellum</keyword>
<keyword evidence="7" id="KW-0969">Cilium</keyword>
<keyword evidence="7" id="KW-0282">Flagellum</keyword>
<name>A0A4Q1KJQ5_9SPHN</name>
<evidence type="ECO:0000313" key="8">
    <source>
        <dbReference type="Proteomes" id="UP000290958"/>
    </source>
</evidence>
<sequence length="281" mass="30542">MVAITSQAMADEIRRQQRLAQSIAADQAAVSSGKKITQPSQDPQAWVQISDIGRAQSQNSAWADNLSYAEARSEKAETNLREMNTQFSRARELLVRASTSTLDAAGKAAVLAELSAIRTSVHDMLNEKDYQGVPVYDDTTATMVPVSRGLTLEAVGTRQSIESGITVNSVARTLDDILVEAYDAVNLGTQTALNNSLVSLEAGLNHVILQQSVQGIRSDRLETAKEQNTSIQLDLRERRSGLEDTDLTVTLARIQAQLLSLEAAQAAFARINRQSLFDLIS</sequence>
<reference evidence="8" key="1">
    <citation type="submission" date="2019-01" db="EMBL/GenBank/DDBJ databases">
        <title>Cytophagaceae bacterium strain CAR-16.</title>
        <authorList>
            <person name="Chen W.-M."/>
        </authorList>
    </citation>
    <scope>NUCLEOTIDE SEQUENCE [LARGE SCALE GENOMIC DNA]</scope>
    <source>
        <strain evidence="8">CHR27</strain>
    </source>
</reference>
<evidence type="ECO:0000259" key="6">
    <source>
        <dbReference type="Pfam" id="PF00669"/>
    </source>
</evidence>
<dbReference type="InterPro" id="IPR001029">
    <property type="entry name" value="Flagellin_N"/>
</dbReference>
<evidence type="ECO:0000256" key="1">
    <source>
        <dbReference type="ARBA" id="ARBA00004365"/>
    </source>
</evidence>
<evidence type="ECO:0000256" key="2">
    <source>
        <dbReference type="ARBA" id="ARBA00004613"/>
    </source>
</evidence>
<proteinExistence type="inferred from homology"/>